<feature type="compositionally biased region" description="Basic and acidic residues" evidence="1">
    <location>
        <begin position="1"/>
        <end position="10"/>
    </location>
</feature>
<protein>
    <submittedName>
        <fullName evidence="2">Uncharacterized protein</fullName>
    </submittedName>
</protein>
<evidence type="ECO:0000256" key="1">
    <source>
        <dbReference type="SAM" id="MobiDB-lite"/>
    </source>
</evidence>
<dbReference type="OrthoDB" id="10503014at2759"/>
<organism evidence="2 3">
    <name type="scientific">Strongylocentrotus purpuratus</name>
    <name type="common">Purple sea urchin</name>
    <dbReference type="NCBI Taxonomy" id="7668"/>
    <lineage>
        <taxon>Eukaryota</taxon>
        <taxon>Metazoa</taxon>
        <taxon>Echinodermata</taxon>
        <taxon>Eleutherozoa</taxon>
        <taxon>Echinozoa</taxon>
        <taxon>Echinoidea</taxon>
        <taxon>Euechinoidea</taxon>
        <taxon>Echinacea</taxon>
        <taxon>Camarodonta</taxon>
        <taxon>Echinidea</taxon>
        <taxon>Strongylocentrotidae</taxon>
        <taxon>Strongylocentrotus</taxon>
    </lineage>
</organism>
<proteinExistence type="predicted"/>
<keyword evidence="3" id="KW-1185">Reference proteome</keyword>
<feature type="compositionally biased region" description="Pro residues" evidence="1">
    <location>
        <begin position="70"/>
        <end position="80"/>
    </location>
</feature>
<feature type="compositionally biased region" description="Pro residues" evidence="1">
    <location>
        <begin position="18"/>
        <end position="31"/>
    </location>
</feature>
<reference evidence="2" key="2">
    <citation type="submission" date="2021-01" db="UniProtKB">
        <authorList>
            <consortium name="EnsemblMetazoa"/>
        </authorList>
    </citation>
    <scope>IDENTIFICATION</scope>
</reference>
<dbReference type="KEGG" id="spu:105438638"/>
<feature type="region of interest" description="Disordered" evidence="1">
    <location>
        <begin position="1"/>
        <end position="127"/>
    </location>
</feature>
<dbReference type="EnsemblMetazoa" id="XM_030993285">
    <property type="protein sequence ID" value="XP_030849145"/>
    <property type="gene ID" value="LOC105438638"/>
</dbReference>
<dbReference type="RefSeq" id="XP_030849145.1">
    <property type="nucleotide sequence ID" value="XM_030993285.1"/>
</dbReference>
<feature type="compositionally biased region" description="Basic and acidic residues" evidence="1">
    <location>
        <begin position="99"/>
        <end position="110"/>
    </location>
</feature>
<dbReference type="InParanoid" id="A0A7M7PBB1"/>
<dbReference type="GeneID" id="105438638"/>
<evidence type="ECO:0000313" key="2">
    <source>
        <dbReference type="EnsemblMetazoa" id="XP_030849145"/>
    </source>
</evidence>
<evidence type="ECO:0000313" key="3">
    <source>
        <dbReference type="Proteomes" id="UP000007110"/>
    </source>
</evidence>
<dbReference type="Proteomes" id="UP000007110">
    <property type="component" value="Unassembled WGS sequence"/>
</dbReference>
<reference evidence="3" key="1">
    <citation type="submission" date="2015-02" db="EMBL/GenBank/DDBJ databases">
        <title>Genome sequencing for Strongylocentrotus purpuratus.</title>
        <authorList>
            <person name="Murali S."/>
            <person name="Liu Y."/>
            <person name="Vee V."/>
            <person name="English A."/>
            <person name="Wang M."/>
            <person name="Skinner E."/>
            <person name="Han Y."/>
            <person name="Muzny D.M."/>
            <person name="Worley K.C."/>
            <person name="Gibbs R.A."/>
        </authorList>
    </citation>
    <scope>NUCLEOTIDE SEQUENCE</scope>
</reference>
<sequence>MDRHMPEFHHGSRGFEPMRPPPPPPHFPHGHPPIMERPFGNDGLEPPFGHDALEPPGPDGPRTRLHERPPAPPGPLPGGPPHGRRPGSEGSRRLGPGYELHHGGPVEHEHARRRGKVNRAYYHNNLP</sequence>
<accession>A0A7M7PBB1</accession>
<dbReference type="AlphaFoldDB" id="A0A7M7PBB1"/>
<name>A0A7M7PBB1_STRPU</name>